<evidence type="ECO:0000259" key="5">
    <source>
        <dbReference type="Pfam" id="PF00669"/>
    </source>
</evidence>
<dbReference type="Pfam" id="PF00669">
    <property type="entry name" value="Flagellin_N"/>
    <property type="match status" value="1"/>
</dbReference>
<keyword evidence="7" id="KW-0282">Flagellum</keyword>
<evidence type="ECO:0000256" key="3">
    <source>
        <dbReference type="RuleBase" id="RU362073"/>
    </source>
</evidence>
<dbReference type="InterPro" id="IPR001029">
    <property type="entry name" value="Flagellin_N"/>
</dbReference>
<organism evidence="7 8">
    <name type="scientific">Alcaligenes ammonioxydans</name>
    <dbReference type="NCBI Taxonomy" id="2582914"/>
    <lineage>
        <taxon>Bacteria</taxon>
        <taxon>Pseudomonadati</taxon>
        <taxon>Pseudomonadota</taxon>
        <taxon>Betaproteobacteria</taxon>
        <taxon>Burkholderiales</taxon>
        <taxon>Alcaligenaceae</taxon>
        <taxon>Alcaligenes</taxon>
    </lineage>
</organism>
<name>A0ABX8SRF6_9BURK</name>
<comment type="similarity">
    <text evidence="1 3">Belongs to the bacterial flagellin family.</text>
</comment>
<keyword evidence="8" id="KW-1185">Reference proteome</keyword>
<dbReference type="PANTHER" id="PTHR42792">
    <property type="entry name" value="FLAGELLIN"/>
    <property type="match status" value="1"/>
</dbReference>
<evidence type="ECO:0000256" key="4">
    <source>
        <dbReference type="SAM" id="Coils"/>
    </source>
</evidence>
<comment type="subcellular location">
    <subcellularLocation>
        <location evidence="3">Secreted</location>
    </subcellularLocation>
    <subcellularLocation>
        <location evidence="3">Bacterial flagellum</location>
    </subcellularLocation>
</comment>
<dbReference type="Pfam" id="PF00700">
    <property type="entry name" value="Flagellin_C"/>
    <property type="match status" value="1"/>
</dbReference>
<keyword evidence="4" id="KW-0175">Coiled coil</keyword>
<keyword evidence="7" id="KW-0969">Cilium</keyword>
<protein>
    <recommendedName>
        <fullName evidence="3">Flagellin</fullName>
    </recommendedName>
</protein>
<dbReference type="NCBIfam" id="NF005294">
    <property type="entry name" value="PRK06819.1"/>
    <property type="match status" value="1"/>
</dbReference>
<sequence length="422" mass="43909">MSVINTNSLSLVAQGNLSKSQGALGQAIERLSSGLRINSAKDDAAGQAIANRFTANIKGLTQATRNANDGISIAQTTEGALNEINNNLQRVRELTVQAANSTNSSSDLSSIQDEINQRLQEIDRVSQQTQFNGVQVLGKDNNTLKVQVGANDNESISINLKRIDSSTLEMSGFQVEKTTTVKTVTSANIGAEFTSVTLAADTEVGSGITAEGLYALKDGSGYVVKGDDANYYAATLTITNGVASAAWNSDGGATAAADVNVAGGMVSAGKNTATTLSGATTYEAILDDNGVATGDYVSKEANGKYYDLSFTTGGVATVATKVSDKVVTTAQTADPLAKIDKALAQVDSLRSELGAVQNRFQSTIANLSNTVTNLSAARSRIEDADYAVEVSNMTRAQILQQAGTSVLAQANQVPQTVLSLLR</sequence>
<feature type="domain" description="Flagellin C-terminal" evidence="6">
    <location>
        <begin position="337"/>
        <end position="421"/>
    </location>
</feature>
<dbReference type="InterPro" id="IPR001492">
    <property type="entry name" value="Flagellin"/>
</dbReference>
<dbReference type="Proteomes" id="UP000826050">
    <property type="component" value="Chromosome"/>
</dbReference>
<keyword evidence="3" id="KW-0964">Secreted</keyword>
<feature type="domain" description="Flagellin N-terminal" evidence="5">
    <location>
        <begin position="4"/>
        <end position="139"/>
    </location>
</feature>
<reference evidence="7 8" key="1">
    <citation type="submission" date="2020-02" db="EMBL/GenBank/DDBJ databases">
        <title>Partial ammonium oxidation to N2 by heterotrophic bacteria.</title>
        <authorList>
            <person name="Wu M."/>
        </authorList>
    </citation>
    <scope>NUCLEOTIDE SEQUENCE [LARGE SCALE GENOMIC DNA]</scope>
    <source>
        <strain evidence="7 8">HO-1</strain>
    </source>
</reference>
<evidence type="ECO:0000313" key="8">
    <source>
        <dbReference type="Proteomes" id="UP000826050"/>
    </source>
</evidence>
<keyword evidence="2 3" id="KW-0975">Bacterial flagellum</keyword>
<proteinExistence type="inferred from homology"/>
<dbReference type="RefSeq" id="WP_219235877.1">
    <property type="nucleotide sequence ID" value="NZ_CP049362.1"/>
</dbReference>
<feature type="coiled-coil region" evidence="4">
    <location>
        <begin position="74"/>
        <end position="128"/>
    </location>
</feature>
<accession>A0ABX8SRF6</accession>
<dbReference type="PANTHER" id="PTHR42792:SF2">
    <property type="entry name" value="FLAGELLIN"/>
    <property type="match status" value="1"/>
</dbReference>
<evidence type="ECO:0000313" key="7">
    <source>
        <dbReference type="EMBL" id="QXX78618.1"/>
    </source>
</evidence>
<keyword evidence="7" id="KW-0966">Cell projection</keyword>
<evidence type="ECO:0000256" key="2">
    <source>
        <dbReference type="ARBA" id="ARBA00023143"/>
    </source>
</evidence>
<gene>
    <name evidence="7" type="ORF">FE795_06055</name>
</gene>
<dbReference type="EMBL" id="CP049362">
    <property type="protein sequence ID" value="QXX78618.1"/>
    <property type="molecule type" value="Genomic_DNA"/>
</dbReference>
<evidence type="ECO:0000256" key="1">
    <source>
        <dbReference type="ARBA" id="ARBA00005709"/>
    </source>
</evidence>
<comment type="function">
    <text evidence="3">Flagellin is the subunit protein which polymerizes to form the filaments of bacterial flagella.</text>
</comment>
<evidence type="ECO:0000259" key="6">
    <source>
        <dbReference type="Pfam" id="PF00700"/>
    </source>
</evidence>
<dbReference type="InterPro" id="IPR046358">
    <property type="entry name" value="Flagellin_C"/>
</dbReference>